<proteinExistence type="predicted"/>
<keyword evidence="2" id="KW-1185">Reference proteome</keyword>
<evidence type="ECO:0000313" key="1">
    <source>
        <dbReference type="EMBL" id="KAH7965612.1"/>
    </source>
</evidence>
<protein>
    <submittedName>
        <fullName evidence="1">Uncharacterized protein</fullName>
    </submittedName>
</protein>
<comment type="caution">
    <text evidence="1">The sequence shown here is derived from an EMBL/GenBank/DDBJ whole genome shotgun (WGS) entry which is preliminary data.</text>
</comment>
<sequence>MAPNLVLAQLATLAASGVSLAATSVAVGPPAGWPSEVAPKVVGLVTRRGRTWSACRCHVFPSGMPTSSDETLAGDSRSPADQGGPGRKFLVKTGAPDSGKDPGRHPRLAASFCFNCFRSAVDRRSGCRTNSSPRDTAMTTWDRTGSRLVASDIADLKSTSGYACSSMNTLAGSEQQLAPPAGAGG</sequence>
<reference evidence="1" key="1">
    <citation type="submission" date="2020-05" db="EMBL/GenBank/DDBJ databases">
        <title>Large-scale comparative analyses of tick genomes elucidate their genetic diversity and vector capacities.</title>
        <authorList>
            <person name="Jia N."/>
            <person name="Wang J."/>
            <person name="Shi W."/>
            <person name="Du L."/>
            <person name="Sun Y."/>
            <person name="Zhan W."/>
            <person name="Jiang J."/>
            <person name="Wang Q."/>
            <person name="Zhang B."/>
            <person name="Ji P."/>
            <person name="Sakyi L.B."/>
            <person name="Cui X."/>
            <person name="Yuan T."/>
            <person name="Jiang B."/>
            <person name="Yang W."/>
            <person name="Lam T.T.-Y."/>
            <person name="Chang Q."/>
            <person name="Ding S."/>
            <person name="Wang X."/>
            <person name="Zhu J."/>
            <person name="Ruan X."/>
            <person name="Zhao L."/>
            <person name="Wei J."/>
            <person name="Que T."/>
            <person name="Du C."/>
            <person name="Cheng J."/>
            <person name="Dai P."/>
            <person name="Han X."/>
            <person name="Huang E."/>
            <person name="Gao Y."/>
            <person name="Liu J."/>
            <person name="Shao H."/>
            <person name="Ye R."/>
            <person name="Li L."/>
            <person name="Wei W."/>
            <person name="Wang X."/>
            <person name="Wang C."/>
            <person name="Yang T."/>
            <person name="Huo Q."/>
            <person name="Li W."/>
            <person name="Guo W."/>
            <person name="Chen H."/>
            <person name="Zhou L."/>
            <person name="Ni X."/>
            <person name="Tian J."/>
            <person name="Zhou Y."/>
            <person name="Sheng Y."/>
            <person name="Liu T."/>
            <person name="Pan Y."/>
            <person name="Xia L."/>
            <person name="Li J."/>
            <person name="Zhao F."/>
            <person name="Cao W."/>
        </authorList>
    </citation>
    <scope>NUCLEOTIDE SEQUENCE</scope>
    <source>
        <strain evidence="1">Dsil-2018</strain>
    </source>
</reference>
<organism evidence="1 2">
    <name type="scientific">Dermacentor silvarum</name>
    <name type="common">Tick</name>
    <dbReference type="NCBI Taxonomy" id="543639"/>
    <lineage>
        <taxon>Eukaryota</taxon>
        <taxon>Metazoa</taxon>
        <taxon>Ecdysozoa</taxon>
        <taxon>Arthropoda</taxon>
        <taxon>Chelicerata</taxon>
        <taxon>Arachnida</taxon>
        <taxon>Acari</taxon>
        <taxon>Parasitiformes</taxon>
        <taxon>Ixodida</taxon>
        <taxon>Ixodoidea</taxon>
        <taxon>Ixodidae</taxon>
        <taxon>Rhipicephalinae</taxon>
        <taxon>Dermacentor</taxon>
    </lineage>
</organism>
<name>A0ACB8DBS9_DERSI</name>
<evidence type="ECO:0000313" key="2">
    <source>
        <dbReference type="Proteomes" id="UP000821865"/>
    </source>
</evidence>
<dbReference type="Proteomes" id="UP000821865">
    <property type="component" value="Chromosome 2"/>
</dbReference>
<accession>A0ACB8DBS9</accession>
<dbReference type="EMBL" id="CM023471">
    <property type="protein sequence ID" value="KAH7965612.1"/>
    <property type="molecule type" value="Genomic_DNA"/>
</dbReference>
<gene>
    <name evidence="1" type="ORF">HPB49_008989</name>
</gene>